<feature type="binding site" evidence="8">
    <location>
        <position position="74"/>
    </location>
    <ligand>
        <name>S-adenosyl-L-methionine</name>
        <dbReference type="ChEBI" id="CHEBI:59789"/>
    </ligand>
</feature>
<dbReference type="PANTHER" id="PTHR10920:SF13">
    <property type="entry name" value="PRE-RRNA 2'-O-RIBOSE RNA METHYLTRANSFERASE FTSJ3"/>
    <property type="match status" value="1"/>
</dbReference>
<dbReference type="GO" id="GO:0030687">
    <property type="term" value="C:preribosome, large subunit precursor"/>
    <property type="evidence" value="ECO:0007669"/>
    <property type="project" value="TreeGrafter"/>
</dbReference>
<dbReference type="HAMAP" id="MF_03163">
    <property type="entry name" value="RNA_methyltr_E_SPB1"/>
    <property type="match status" value="1"/>
</dbReference>
<feature type="binding site" evidence="8">
    <location>
        <position position="90"/>
    </location>
    <ligand>
        <name>S-adenosyl-L-methionine</name>
        <dbReference type="ChEBI" id="CHEBI:59789"/>
    </ligand>
</feature>
<dbReference type="InterPro" id="IPR012920">
    <property type="entry name" value="rRNA_MeTfrase_SPB1-like_C"/>
</dbReference>
<reference evidence="10" key="1">
    <citation type="submission" date="2014-09" db="EMBL/GenBank/DDBJ databases">
        <authorList>
            <person name="Mudge J."/>
            <person name="Ramaraj T."/>
            <person name="Lindquist I.E."/>
            <person name="Bharti A.K."/>
            <person name="Sundararajan A."/>
            <person name="Cameron C.T."/>
            <person name="Woodward J.E."/>
            <person name="May G.D."/>
            <person name="Brubaker C."/>
            <person name="Broadhvest J."/>
            <person name="Wilkins T.A."/>
        </authorList>
    </citation>
    <scope>NUCLEOTIDE SEQUENCE</scope>
    <source>
        <strain evidence="10">cv. AKA8401</strain>
    </source>
</reference>
<keyword evidence="4 8" id="KW-0489">Methyltransferase</keyword>
<feature type="binding site" evidence="8">
    <location>
        <position position="118"/>
    </location>
    <ligand>
        <name>S-adenosyl-L-methionine</name>
        <dbReference type="ChEBI" id="CHEBI:59789"/>
    </ligand>
</feature>
<comment type="catalytic activity">
    <reaction evidence="8">
        <text>a ribonucleotide in rRNA + S-adenosyl-L-methionine = a 2'-O-methylribonucleotide in rRNA + S-adenosyl-L-homocysteine + H(+)</text>
        <dbReference type="Rhea" id="RHEA:48628"/>
        <dbReference type="Rhea" id="RHEA-COMP:12164"/>
        <dbReference type="Rhea" id="RHEA-COMP:12165"/>
        <dbReference type="ChEBI" id="CHEBI:15378"/>
        <dbReference type="ChEBI" id="CHEBI:57856"/>
        <dbReference type="ChEBI" id="CHEBI:59789"/>
        <dbReference type="ChEBI" id="CHEBI:90675"/>
        <dbReference type="ChEBI" id="CHEBI:90676"/>
    </reaction>
</comment>
<dbReference type="InterPro" id="IPR050082">
    <property type="entry name" value="RNA_methyltr_RlmE"/>
</dbReference>
<dbReference type="SUPFAM" id="SSF53335">
    <property type="entry name" value="S-adenosyl-L-methionine-dependent methyltransferases"/>
    <property type="match status" value="1"/>
</dbReference>
<dbReference type="OMA" id="MAGGDSH"/>
<dbReference type="OrthoDB" id="1287559at2759"/>
<dbReference type="EMBL" id="JRRC01328848">
    <property type="protein sequence ID" value="KHG03141.1"/>
    <property type="molecule type" value="Genomic_DNA"/>
</dbReference>
<dbReference type="HAMAP" id="MF_01547">
    <property type="entry name" value="RNA_methyltr_E"/>
    <property type="match status" value="1"/>
</dbReference>
<keyword evidence="3 8" id="KW-0698">rRNA processing</keyword>
<keyword evidence="2 8" id="KW-0690">Ribosome biogenesis</keyword>
<dbReference type="InterPro" id="IPR028589">
    <property type="entry name" value="SPB1-like"/>
</dbReference>
<evidence type="ECO:0000256" key="5">
    <source>
        <dbReference type="ARBA" id="ARBA00022679"/>
    </source>
</evidence>
<dbReference type="KEGG" id="gab:108475981"/>
<comment type="caution">
    <text evidence="9">The sequence shown here is derived from an EMBL/GenBank/DDBJ whole genome shotgun (WGS) entry which is preliminary data.</text>
</comment>
<protein>
    <recommendedName>
        <fullName evidence="8">Putative rRNA methyltransferase</fullName>
        <ecNumber evidence="8">2.1.1.-</ecNumber>
    </recommendedName>
    <alternativeName>
        <fullName evidence="8">2'-O-ribose RNA methyltransferase SPB1 homolog</fullName>
    </alternativeName>
</protein>
<dbReference type="EC" id="2.1.1.-" evidence="8"/>
<gene>
    <name evidence="9" type="ORF">F383_27238</name>
</gene>
<comment type="subcellular location">
    <subcellularLocation>
        <location evidence="1 8">Nucleus</location>
        <location evidence="1 8">Nucleolus</location>
    </subcellularLocation>
</comment>
<evidence type="ECO:0000256" key="8">
    <source>
        <dbReference type="HAMAP-Rule" id="MF_03163"/>
    </source>
</evidence>
<dbReference type="Pfam" id="PF01728">
    <property type="entry name" value="FtsJ"/>
    <property type="match status" value="1"/>
</dbReference>
<dbReference type="InterPro" id="IPR015507">
    <property type="entry name" value="rRNA-MeTfrase_E"/>
</dbReference>
<accession>A0A0B0MW20</accession>
<keyword evidence="6 8" id="KW-0949">S-adenosyl-L-methionine</keyword>
<feature type="binding site" evidence="8">
    <location>
        <position position="54"/>
    </location>
    <ligand>
        <name>S-adenosyl-L-methionine</name>
        <dbReference type="ChEBI" id="CHEBI:59789"/>
    </ligand>
</feature>
<evidence type="ECO:0000256" key="1">
    <source>
        <dbReference type="ARBA" id="ARBA00004604"/>
    </source>
</evidence>
<dbReference type="PANTHER" id="PTHR10920">
    <property type="entry name" value="RIBOSOMAL RNA METHYLTRANSFERASE"/>
    <property type="match status" value="1"/>
</dbReference>
<evidence type="ECO:0000313" key="10">
    <source>
        <dbReference type="Proteomes" id="UP000032142"/>
    </source>
</evidence>
<comment type="similarity">
    <text evidence="8">Belongs to the class I-like SAM-binding methyltransferase superfamily. RNA methyltransferase RlmE family. SPB1 subfamily.</text>
</comment>
<dbReference type="GO" id="GO:0005730">
    <property type="term" value="C:nucleolus"/>
    <property type="evidence" value="ECO:0007669"/>
    <property type="project" value="UniProtKB-SubCell"/>
</dbReference>
<dbReference type="InterPro" id="IPR024576">
    <property type="entry name" value="rRNA_MeTfrase_Spb1_DUF3381"/>
</dbReference>
<keyword evidence="5 8" id="KW-0808">Transferase</keyword>
<comment type="function">
    <text evidence="8">Probable methyltransferase involved in the maturation of rRNA and in the biogenesis of ribosomal subunits.</text>
</comment>
<evidence type="ECO:0000256" key="2">
    <source>
        <dbReference type="ARBA" id="ARBA00022517"/>
    </source>
</evidence>
<dbReference type="FunFam" id="3.40.50.150:FF:000004">
    <property type="entry name" value="AdoMet-dependent rRNA methyltransferase SPB1"/>
    <property type="match status" value="1"/>
</dbReference>
<dbReference type="InterPro" id="IPR002877">
    <property type="entry name" value="RNA_MeTrfase_FtsJ_dom"/>
</dbReference>
<evidence type="ECO:0000256" key="4">
    <source>
        <dbReference type="ARBA" id="ARBA00022603"/>
    </source>
</evidence>
<dbReference type="Gene3D" id="3.40.50.150">
    <property type="entry name" value="Vaccinia Virus protein VP39"/>
    <property type="match status" value="1"/>
</dbReference>
<dbReference type="Pfam" id="PF11861">
    <property type="entry name" value="DUF3381"/>
    <property type="match status" value="1"/>
</dbReference>
<dbReference type="GO" id="GO:0000466">
    <property type="term" value="P:maturation of 5.8S rRNA from tricistronic rRNA transcript (SSU-rRNA, 5.8S rRNA, LSU-rRNA)"/>
    <property type="evidence" value="ECO:0007669"/>
    <property type="project" value="TreeGrafter"/>
</dbReference>
<dbReference type="GO" id="GO:0016435">
    <property type="term" value="F:rRNA (guanine) methyltransferase activity"/>
    <property type="evidence" value="ECO:0007669"/>
    <property type="project" value="TreeGrafter"/>
</dbReference>
<dbReference type="Pfam" id="PF07780">
    <property type="entry name" value="Spb1_C"/>
    <property type="match status" value="1"/>
</dbReference>
<feature type="binding site" evidence="8">
    <location>
        <position position="56"/>
    </location>
    <ligand>
        <name>S-adenosyl-L-methionine</name>
        <dbReference type="ChEBI" id="CHEBI:59789"/>
    </ligand>
</feature>
<name>A0A0B0MW20_GOSAR</name>
<feature type="active site" description="Proton acceptor" evidence="8">
    <location>
        <position position="158"/>
    </location>
</feature>
<dbReference type="AlphaFoldDB" id="A0A0B0MW20"/>
<sequence>MGKVKGKHRLDKYYQLAKEHGYRSRASWKLVQLDSKFSFLKSAHAVLDLCAAPGGWMQVAVQRVPVGSLVLGLDLVPIAPIRGAVALQQDITKSECKSKVKRVMEEHGVMAFDVILHDGSPNVGGAWAQEAMSQNALVIDSVKLATQFLAPKGTFVTKIFRSQDYSSVLYCLKQLFERVEVDKPAASRSASAEIYLLGLKYKAPAKIDPRLLDVKHLFQGSTEPQKKVIDVLRVSKQKRHRDGYEDGETISKKASTAADFTWSDSPLEILGSVTSITFADPASLPIKDHSSTTEEVKALCDDLRVLGKQDFKYLLKWRMQLRKALSPEKATPTPTPSTVTDVNKGDEENEDDKLLNEMEELTYAMERKKKREKKLLAKRQAKDKSRKATGMQIDALEDGYVDHELFSLSSIKGKKDLAAVDSNEFDDGNVDVRGSEDEENQENTEDESSSDIDSDEERRRYDERIEEILDHAFEEYAAKKDGKTKQRKRVKQAYEQLEGDDDDDVMISDHDSDKDVADLEANPLMVSLDNGEGPTQEEITNRWFSQDIFGEAVEQGDLGKYNDSGDEMEVDNRDEKPVIPEKSKAKKKQDEKTSIPDKAKEKKVNNAAGPKNTKLQAASKAEDDFEIVPAPATDSSDNSSSDDSEDDDFETKAEILACAKKMLRKKQRDQILDDAYNKYMFDDDGLPKWFLEEEKRHRQPIKPVTKEEIAAMRAQFKEINARPAKKVAEAKARKKRIAMKKLEKVRQKANSISDQADISERSKRKQIEQLYKKATPKKPQREYVVAKKGVQVRAGKGKVLVDRRMKKDARARGTGKSGKGSSKKGKNGKADKKGKGSGKASGRKGNKNKGSHA</sequence>
<evidence type="ECO:0000256" key="6">
    <source>
        <dbReference type="ARBA" id="ARBA00022691"/>
    </source>
</evidence>
<keyword evidence="7 8" id="KW-0539">Nucleus</keyword>
<keyword evidence="10" id="KW-1185">Reference proteome</keyword>
<proteinExistence type="inferred from homology"/>
<evidence type="ECO:0000256" key="3">
    <source>
        <dbReference type="ARBA" id="ARBA00022552"/>
    </source>
</evidence>
<dbReference type="GO" id="GO:0000463">
    <property type="term" value="P:maturation of LSU-rRNA from tricistronic rRNA transcript (SSU-rRNA, 5.8S rRNA, LSU-rRNA)"/>
    <property type="evidence" value="ECO:0007669"/>
    <property type="project" value="TreeGrafter"/>
</dbReference>
<dbReference type="Proteomes" id="UP000032142">
    <property type="component" value="Unassembled WGS sequence"/>
</dbReference>
<evidence type="ECO:0000313" key="9">
    <source>
        <dbReference type="EMBL" id="KHG03141.1"/>
    </source>
</evidence>
<organism evidence="9 10">
    <name type="scientific">Gossypium arboreum</name>
    <name type="common">Tree cotton</name>
    <name type="synonym">Gossypium nanking</name>
    <dbReference type="NCBI Taxonomy" id="29729"/>
    <lineage>
        <taxon>Eukaryota</taxon>
        <taxon>Viridiplantae</taxon>
        <taxon>Streptophyta</taxon>
        <taxon>Embryophyta</taxon>
        <taxon>Tracheophyta</taxon>
        <taxon>Spermatophyta</taxon>
        <taxon>Magnoliopsida</taxon>
        <taxon>eudicotyledons</taxon>
        <taxon>Gunneridae</taxon>
        <taxon>Pentapetalae</taxon>
        <taxon>rosids</taxon>
        <taxon>malvids</taxon>
        <taxon>Malvales</taxon>
        <taxon>Malvaceae</taxon>
        <taxon>Malvoideae</taxon>
        <taxon>Gossypium</taxon>
    </lineage>
</organism>
<dbReference type="GO" id="GO:0008650">
    <property type="term" value="F:rRNA (uridine-2'-O-)-methyltransferase activity"/>
    <property type="evidence" value="ECO:0007669"/>
    <property type="project" value="TreeGrafter"/>
</dbReference>
<evidence type="ECO:0000256" key="7">
    <source>
        <dbReference type="ARBA" id="ARBA00023242"/>
    </source>
</evidence>
<dbReference type="InterPro" id="IPR029063">
    <property type="entry name" value="SAM-dependent_MTases_sf"/>
</dbReference>